<evidence type="ECO:0000256" key="1">
    <source>
        <dbReference type="ARBA" id="ARBA00001913"/>
    </source>
</evidence>
<dbReference type="PROSITE" id="PS00138">
    <property type="entry name" value="SUBTILASE_SER"/>
    <property type="match status" value="1"/>
</dbReference>
<dbReference type="InterPro" id="IPR000209">
    <property type="entry name" value="Peptidase_S8/S53_dom"/>
</dbReference>
<evidence type="ECO:0000256" key="9">
    <source>
        <dbReference type="ARBA" id="ARBA00022837"/>
    </source>
</evidence>
<evidence type="ECO:0000256" key="4">
    <source>
        <dbReference type="ARBA" id="ARBA00022525"/>
    </source>
</evidence>
<dbReference type="SUPFAM" id="SSF52743">
    <property type="entry name" value="Subtilisin-like"/>
    <property type="match status" value="1"/>
</dbReference>
<evidence type="ECO:0000256" key="12">
    <source>
        <dbReference type="SAM" id="Phobius"/>
    </source>
</evidence>
<accession>A0ABS4HI87</accession>
<dbReference type="Proteomes" id="UP001519328">
    <property type="component" value="Unassembled WGS sequence"/>
</dbReference>
<dbReference type="Gene3D" id="3.30.70.80">
    <property type="entry name" value="Peptidase S8 propeptide/proteinase inhibitor I9"/>
    <property type="match status" value="1"/>
</dbReference>
<dbReference type="Pfam" id="PF00082">
    <property type="entry name" value="Peptidase_S8"/>
    <property type="match status" value="1"/>
</dbReference>
<keyword evidence="14" id="KW-0689">Ribosomal protein</keyword>
<feature type="active site" description="Charge relay system" evidence="10">
    <location>
        <position position="142"/>
    </location>
</feature>
<dbReference type="SUPFAM" id="SSF54897">
    <property type="entry name" value="Protease propeptides/inhibitors"/>
    <property type="match status" value="1"/>
</dbReference>
<keyword evidence="8 10" id="KW-0720">Serine protease</keyword>
<keyword evidence="12" id="KW-1133">Transmembrane helix</keyword>
<proteinExistence type="inferred from homology"/>
<comment type="similarity">
    <text evidence="3 10 11">Belongs to the peptidase S8 family.</text>
</comment>
<sequence>MSKINKFFLVFISISFIIFYHPVISFAMNDSELEVIIGYDNNIGKEMIIDKSNEVDYVFSSLSAISVSIDQSDLDDLQQNPNITHIENNAPVSLTNGGNGIKAMSANFNVTEGEQWNIESINSSSAWGEGYNGTDVNIAVIDTGISTHSDLKVSGGYSSVGYTSEWTDDNGHGTHVAGVIGSELNNFGVVGVAPEADIFAVKALDQNGEGNLFSLLEAIDWAIKNNMDIINLSLGNVDNSSYLKEAIDKAYEKYGILIVGASGNGGENSSVIYPAKYENVIGVSAVNEKLNIAKFSSRGQAVEFSAPGVNIISTYLNDSYGIADGTSQATPHVSGMLALLKQKFPGMPPVELRRTLVNHVKDLGSSGRDTVYGYGFVKYSSDQNKKYHRNSNGNLTYAEEYADGKLVKIQEFYPNSNIENANENIKYEFNLNNNEYIINAEKLDDKTQEVTNHYEYYPNTEYGKHGNKIKYRFDLNTAGYVIKASKREKGTQRTLNRYEYYPRTVYGNHGDAIKYRFDLSNTGKVIKASKREKGTQRTLNWYEYYPNTVYGNHGDAIKYRFDLNSAGKLLKASKREKGTQRTLNWYEYYPNTLYGNHGDAIRYRFDLNSAGKLLKASKREKGTQRYLNWYEYYPETVYGNHGDDIKYRFDLNSSGYIDGATKREQGTQQILKWYDYYSNTAYGNHGARIRSVTYK</sequence>
<reference evidence="14 15" key="1">
    <citation type="submission" date="2021-03" db="EMBL/GenBank/DDBJ databases">
        <title>Genomic Encyclopedia of Type Strains, Phase IV (KMG-IV): sequencing the most valuable type-strain genomes for metagenomic binning, comparative biology and taxonomic classification.</title>
        <authorList>
            <person name="Goeker M."/>
        </authorList>
    </citation>
    <scope>NUCLEOTIDE SEQUENCE [LARGE SCALE GENOMIC DNA]</scope>
    <source>
        <strain evidence="14 15">DSM 21085</strain>
    </source>
</reference>
<keyword evidence="4" id="KW-0964">Secreted</keyword>
<evidence type="ECO:0000256" key="2">
    <source>
        <dbReference type="ARBA" id="ARBA00004613"/>
    </source>
</evidence>
<dbReference type="InterPro" id="IPR034202">
    <property type="entry name" value="Subtilisin_Carlsberg-like"/>
</dbReference>
<dbReference type="Gene3D" id="3.40.50.200">
    <property type="entry name" value="Peptidase S8/S53 domain"/>
    <property type="match status" value="1"/>
</dbReference>
<dbReference type="RefSeq" id="WP_209482023.1">
    <property type="nucleotide sequence ID" value="NZ_JAGGKK010000024.1"/>
</dbReference>
<dbReference type="InterPro" id="IPR037045">
    <property type="entry name" value="S8pro/Inhibitor_I9_sf"/>
</dbReference>
<dbReference type="PRINTS" id="PR00723">
    <property type="entry name" value="SUBTILISIN"/>
</dbReference>
<evidence type="ECO:0000256" key="11">
    <source>
        <dbReference type="RuleBase" id="RU003355"/>
    </source>
</evidence>
<dbReference type="CDD" id="cd07477">
    <property type="entry name" value="Peptidases_S8_Subtilisin_subset"/>
    <property type="match status" value="1"/>
</dbReference>
<evidence type="ECO:0000259" key="13">
    <source>
        <dbReference type="Pfam" id="PF00082"/>
    </source>
</evidence>
<evidence type="ECO:0000256" key="6">
    <source>
        <dbReference type="ARBA" id="ARBA00022723"/>
    </source>
</evidence>
<feature type="domain" description="Peptidase S8/S53" evidence="13">
    <location>
        <begin position="133"/>
        <end position="375"/>
    </location>
</feature>
<dbReference type="PANTHER" id="PTHR43806">
    <property type="entry name" value="PEPTIDASE S8"/>
    <property type="match status" value="1"/>
</dbReference>
<keyword evidence="6" id="KW-0479">Metal-binding</keyword>
<dbReference type="PROSITE" id="PS00137">
    <property type="entry name" value="SUBTILASE_HIS"/>
    <property type="match status" value="1"/>
</dbReference>
<name>A0ABS4HI87_9BACI</name>
<keyword evidence="7 10" id="KW-0378">Hydrolase</keyword>
<keyword evidence="5 10" id="KW-0645">Protease</keyword>
<feature type="active site" description="Charge relay system" evidence="10">
    <location>
        <position position="172"/>
    </location>
</feature>
<dbReference type="InterPro" id="IPR023828">
    <property type="entry name" value="Peptidase_S8_Ser-AS"/>
</dbReference>
<evidence type="ECO:0000256" key="8">
    <source>
        <dbReference type="ARBA" id="ARBA00022825"/>
    </source>
</evidence>
<evidence type="ECO:0000256" key="7">
    <source>
        <dbReference type="ARBA" id="ARBA00022801"/>
    </source>
</evidence>
<evidence type="ECO:0000256" key="5">
    <source>
        <dbReference type="ARBA" id="ARBA00022670"/>
    </source>
</evidence>
<organism evidence="14 15">
    <name type="scientific">Virgibacillus litoralis</name>
    <dbReference type="NCBI Taxonomy" id="578221"/>
    <lineage>
        <taxon>Bacteria</taxon>
        <taxon>Bacillati</taxon>
        <taxon>Bacillota</taxon>
        <taxon>Bacilli</taxon>
        <taxon>Bacillales</taxon>
        <taxon>Bacillaceae</taxon>
        <taxon>Virgibacillus</taxon>
    </lineage>
</organism>
<dbReference type="InterPro" id="IPR036852">
    <property type="entry name" value="Peptidase_S8/S53_dom_sf"/>
</dbReference>
<gene>
    <name evidence="14" type="ORF">J2Z82_003508</name>
</gene>
<keyword evidence="14" id="KW-0687">Ribonucleoprotein</keyword>
<dbReference type="PANTHER" id="PTHR43806:SF11">
    <property type="entry name" value="CEREVISIN-RELATED"/>
    <property type="match status" value="1"/>
</dbReference>
<comment type="subcellular location">
    <subcellularLocation>
        <location evidence="2">Secreted</location>
    </subcellularLocation>
</comment>
<keyword evidence="12" id="KW-0812">Transmembrane</keyword>
<dbReference type="InterPro" id="IPR022398">
    <property type="entry name" value="Peptidase_S8_His-AS"/>
</dbReference>
<dbReference type="PROSITE" id="PS00136">
    <property type="entry name" value="SUBTILASE_ASP"/>
    <property type="match status" value="1"/>
</dbReference>
<keyword evidence="15" id="KW-1185">Reference proteome</keyword>
<comment type="cofactor">
    <cofactor evidence="1">
        <name>Ca(2+)</name>
        <dbReference type="ChEBI" id="CHEBI:29108"/>
    </cofactor>
</comment>
<comment type="caution">
    <text evidence="14">The sequence shown here is derived from an EMBL/GenBank/DDBJ whole genome shotgun (WGS) entry which is preliminary data.</text>
</comment>
<keyword evidence="12" id="KW-0472">Membrane</keyword>
<dbReference type="GO" id="GO:0005840">
    <property type="term" value="C:ribosome"/>
    <property type="evidence" value="ECO:0007669"/>
    <property type="project" value="UniProtKB-KW"/>
</dbReference>
<dbReference type="PROSITE" id="PS51892">
    <property type="entry name" value="SUBTILASE"/>
    <property type="match status" value="1"/>
</dbReference>
<evidence type="ECO:0000313" key="15">
    <source>
        <dbReference type="Proteomes" id="UP001519328"/>
    </source>
</evidence>
<keyword evidence="9" id="KW-0106">Calcium</keyword>
<feature type="transmembrane region" description="Helical" evidence="12">
    <location>
        <begin position="7"/>
        <end position="28"/>
    </location>
</feature>
<evidence type="ECO:0000313" key="14">
    <source>
        <dbReference type="EMBL" id="MBP1950548.1"/>
    </source>
</evidence>
<dbReference type="EMBL" id="JAGGKK010000024">
    <property type="protein sequence ID" value="MBP1950548.1"/>
    <property type="molecule type" value="Genomic_DNA"/>
</dbReference>
<dbReference type="InterPro" id="IPR023827">
    <property type="entry name" value="Peptidase_S8_Asp-AS"/>
</dbReference>
<evidence type="ECO:0000256" key="3">
    <source>
        <dbReference type="ARBA" id="ARBA00011073"/>
    </source>
</evidence>
<evidence type="ECO:0000256" key="10">
    <source>
        <dbReference type="PROSITE-ProRule" id="PRU01240"/>
    </source>
</evidence>
<protein>
    <submittedName>
        <fullName evidence="14">Ribosomal protein L25 (General stress protein Ctc)</fullName>
    </submittedName>
</protein>
<dbReference type="InterPro" id="IPR050131">
    <property type="entry name" value="Peptidase_S8_subtilisin-like"/>
</dbReference>
<dbReference type="InterPro" id="IPR015500">
    <property type="entry name" value="Peptidase_S8_subtilisin-rel"/>
</dbReference>
<feature type="active site" description="Charge relay system" evidence="10">
    <location>
        <position position="327"/>
    </location>
</feature>